<dbReference type="Gene3D" id="2.180.10.10">
    <property type="entry name" value="RHS repeat-associated core"/>
    <property type="match status" value="2"/>
</dbReference>
<dbReference type="NCBIfam" id="TIGR01643">
    <property type="entry name" value="YD_repeat_2x"/>
    <property type="match status" value="2"/>
</dbReference>
<dbReference type="InterPro" id="IPR006530">
    <property type="entry name" value="YD"/>
</dbReference>
<comment type="caution">
    <text evidence="3">The sequence shown here is derived from an EMBL/GenBank/DDBJ whole genome shotgun (WGS) entry which is preliminary data.</text>
</comment>
<evidence type="ECO:0000313" key="4">
    <source>
        <dbReference type="Proteomes" id="UP000437748"/>
    </source>
</evidence>
<feature type="domain" description="Teneurin-like YD-shell" evidence="2">
    <location>
        <begin position="145"/>
        <end position="322"/>
    </location>
</feature>
<feature type="non-terminal residue" evidence="3">
    <location>
        <position position="1"/>
    </location>
</feature>
<evidence type="ECO:0000259" key="2">
    <source>
        <dbReference type="Pfam" id="PF25023"/>
    </source>
</evidence>
<dbReference type="Pfam" id="PF25023">
    <property type="entry name" value="TEN_YD-shell"/>
    <property type="match status" value="2"/>
</dbReference>
<dbReference type="PANTHER" id="PTHR32305:SF15">
    <property type="entry name" value="PROTEIN RHSA-RELATED"/>
    <property type="match status" value="1"/>
</dbReference>
<dbReference type="Proteomes" id="UP000437748">
    <property type="component" value="Unassembled WGS sequence"/>
</dbReference>
<name>A0A6N6VRD1_9BACT</name>
<dbReference type="AlphaFoldDB" id="A0A6N6VRD1"/>
<dbReference type="InterPro" id="IPR050708">
    <property type="entry name" value="T6SS_VgrG/RHS"/>
</dbReference>
<feature type="domain" description="Teneurin-like YD-shell" evidence="2">
    <location>
        <begin position="359"/>
        <end position="478"/>
    </location>
</feature>
<gene>
    <name evidence="3" type="ORF">GCL60_17075</name>
</gene>
<evidence type="ECO:0000256" key="1">
    <source>
        <dbReference type="ARBA" id="ARBA00022737"/>
    </source>
</evidence>
<accession>A0A6N6VRD1</accession>
<reference evidence="3 4" key="1">
    <citation type="submission" date="2019-10" db="EMBL/GenBank/DDBJ databases">
        <title>New species of Slilvanegrellaceae.</title>
        <authorList>
            <person name="Pitt A."/>
            <person name="Hahn M.W."/>
        </authorList>
    </citation>
    <scope>NUCLEOTIDE SEQUENCE [LARGE SCALE GENOMIC DNA]</scope>
    <source>
        <strain evidence="3 4">SP-Ram-0.45-NSY-1</strain>
    </source>
</reference>
<sequence length="486" mass="54684">DGEISPISVVTYNDMNKVASTQLLKSDKSFYSVSSNKYDAYGNPSESVDVNGNKIKYVYNQIGQKLIEIFPDGRRIKYVYDEMFEDKVIQKSVVLQNGKEVVLGNRTYNELGLMMSDSDPAGNAIRYAYDNKGNMVSQIQRSGKEIKYTYNAFNQMIKKEVAGDSGKYNSSYVYDNLSQKLLSMTDATGKTNYTYNLDNSLESVTYPDNKKISYNYDLQGSMIGITDIANNQTIYHYSKTNGKLEATEFRAMGNNNQVEQYYYDKFGRISSKILPNNAQSIYSYNEMGSLENLSHFAENRSRILSYSYTYKKDMNISSRTRTNEEGSGLSAKENYAYDIMNNLSQYNCSGTACPKDQNGQSIASEEYTFDSLNNIKTAKVSFVKGGTSLTTYNYSDKDPSRLVAYATTDAQGTKNSALEYDADGNVTKDGDGNTLTYSPFNRLETFTKEGNVTEYRYNGSGILVSQKDSGNVENKFYYSGSRVLNE</sequence>
<proteinExistence type="predicted"/>
<dbReference type="EMBL" id="WFLM01000013">
    <property type="protein sequence ID" value="KAB8035604.1"/>
    <property type="molecule type" value="Genomic_DNA"/>
</dbReference>
<dbReference type="PANTHER" id="PTHR32305">
    <property type="match status" value="1"/>
</dbReference>
<dbReference type="InterPro" id="IPR056823">
    <property type="entry name" value="TEN-like_YD-shell"/>
</dbReference>
<evidence type="ECO:0000313" key="3">
    <source>
        <dbReference type="EMBL" id="KAB8035604.1"/>
    </source>
</evidence>
<dbReference type="RefSeq" id="WP_153421920.1">
    <property type="nucleotide sequence ID" value="NZ_WFLM01000013.1"/>
</dbReference>
<dbReference type="OrthoDB" id="5290774at2"/>
<organism evidence="3 4">
    <name type="scientific">Silvanigrella paludirubra</name>
    <dbReference type="NCBI Taxonomy" id="2499159"/>
    <lineage>
        <taxon>Bacteria</taxon>
        <taxon>Pseudomonadati</taxon>
        <taxon>Bdellovibrionota</taxon>
        <taxon>Oligoflexia</taxon>
        <taxon>Silvanigrellales</taxon>
        <taxon>Silvanigrellaceae</taxon>
        <taxon>Silvanigrella</taxon>
    </lineage>
</organism>
<keyword evidence="1" id="KW-0677">Repeat</keyword>
<feature type="non-terminal residue" evidence="3">
    <location>
        <position position="486"/>
    </location>
</feature>
<protein>
    <recommendedName>
        <fullName evidence="2">Teneurin-like YD-shell domain-containing protein</fullName>
    </recommendedName>
</protein>
<keyword evidence="4" id="KW-1185">Reference proteome</keyword>